<feature type="compositionally biased region" description="Polar residues" evidence="8">
    <location>
        <begin position="989"/>
        <end position="1001"/>
    </location>
</feature>
<feature type="region of interest" description="Disordered" evidence="8">
    <location>
        <begin position="124"/>
        <end position="232"/>
    </location>
</feature>
<keyword evidence="3" id="KW-0677">Repeat</keyword>
<feature type="compositionally biased region" description="Low complexity" evidence="8">
    <location>
        <begin position="72"/>
        <end position="82"/>
    </location>
</feature>
<keyword evidence="11" id="KW-1185">Reference proteome</keyword>
<feature type="compositionally biased region" description="Polar residues" evidence="8">
    <location>
        <begin position="134"/>
        <end position="150"/>
    </location>
</feature>
<evidence type="ECO:0000256" key="8">
    <source>
        <dbReference type="SAM" id="MobiDB-lite"/>
    </source>
</evidence>
<feature type="region of interest" description="Disordered" evidence="8">
    <location>
        <begin position="1"/>
        <end position="112"/>
    </location>
</feature>
<feature type="compositionally biased region" description="Polar residues" evidence="8">
    <location>
        <begin position="1523"/>
        <end position="1540"/>
    </location>
</feature>
<feature type="compositionally biased region" description="Gly residues" evidence="8">
    <location>
        <begin position="1006"/>
        <end position="1017"/>
    </location>
</feature>
<feature type="region of interest" description="Disordered" evidence="8">
    <location>
        <begin position="1615"/>
        <end position="1636"/>
    </location>
</feature>
<feature type="compositionally biased region" description="Low complexity" evidence="8">
    <location>
        <begin position="1449"/>
        <end position="1469"/>
    </location>
</feature>
<sequence length="1720" mass="176127">MASPDNVSGFPYGQGASSTAQETAPTLASSSSAGSNFHMGQHHLHHQQQQQHNPQSTFVGHGANMGSMYLPQQQQQQQQQPLHHGHHHHQQHTYQHGGSVSLDGQNHHPAAPNARMLGVESLNDSMSPYRFGQPSPNMAAGQQQIGSVHPQQPHHYSQGLPQHQHMLDPATAVSMAHQHQSGMYASVPHSGPSSSGQHAAMLGVGTPPIMQPNSHLRMQQQQQQQQHPLANSTQVHLHLHLQQHASADNFAPAPIHQIPQGTDGQGSGVPLHALHQNHHQHPHHHNPHQAQPSPVVSQLYPPHQQHMNATGPYGVQQQHRQQVPQHQMIPSPSTPVPSQPPAQPHQFRQPPVPPFPQHQQQQQQHQQQPMSPQTPVSSSTPARHSVASKLPFGPSSAAPGAHITASVKRERSNSNPASAKNAAGAKARNHGADHENAVGSGGGSGGKAAGGAAGTKGKAAAVAAAAAASAASAAAADTPPKSDGITTVTIFQCRGFEGCNMTFSRSEHLARHVRKHTGERPFPCHCGKAFSRLDNLRQHAQTVHSDTPDKNETMMQDLVVLHANLAASAAQMQHAHMQVSNKLVTPEEREAAAAAAAGADMQDHHAFRSASGSGSGYVVKEEGAGGGDDHFFALGRQGSSKAGASPSAVSVPEKVGKKESKARKAAAAAAAASSTGGGGSEHSLYPPPQNGSMPAADGGQAIPSLLSLSMGAHGGGPNRTQPPQLQIQVPMEHHQQQQHHQAQQAAMLMRASPALSAMSATPHLGYATANMSQPAPAMTLQQQQQQQQQQQHSEAGLGSLQHVGSSAMGAPSVPAAMDVYQTHQTGQYGLMVNGRNGSDGSNLPFSQAGQGISASENVHSAPGHLGTFPAAAVEQSQASPAPFPNGTFVAAQSGGPGAESMSGTEQGGQASSSGTNLNAAATGATATTAATAGAATFAFFDTNGTSAATPVYSAGTATGTATPGQGAVTAGAVTTTALAPAPGVGPAANQQTSTPTTSGNPMLSGGYTGGSGSGSGGVSDSFTGRRESAFSSLSSYHTFGGPGGHWSSASTLRNNSFGDPLGPGGAFGASAAGPGPSGGAGDGHASQVVFNEYDQAQFFGAGSDGLWYDPYNMGIPRERSKSQSHGAAYHQNLLSALQMRSQNDGVLGMGDRRMSRAVTPPPPGSARGRPVSASGRPSGSISRPASSRQSIGLGSVVPFGQRPSSSAGMMGFMGLPPPGDFSLFGGSFSAGSGVGGAPSAAELPSIESHLAATSESVSGSRQGRPFTPSVARQVLLSSDGRSGSVFGGLGTRIRTGSKDFGVGPLGERRMSRPSISMESIGKRPTTASTFDPFKFFGPTGFFPPGSSSGRTGSRASIVGSLSMFSNSFPLDRGRPSSSSGAMTSALASSATELGASGTGAQGSRIPGLAHRLNTAGSDLRTSPPAASPFMFQPPPVTSAGKEVAPILPPLGSNRPSSSSRRPLGSMGSLFSAPPTADPLSALHRDASTVLPALRFPGKRPADNERDSDSISKADSERHAPRPRTQSPTTARANQAQNGTTGRKAGEDDDGSADDARLLLTLSSRGSAGDGTSRPAKPFGATDASFKKKCKDTASDDGPDDRCVSISMEKRLSIASLLGPEGGPGLGSRPSTASGVPLNASPTRSSILANGMSPTAPAVGGGNHGLVRPSSAFGSGGKKGLNNAMTVDVLQMDTNLELSPKSLPSAKFLDRDRSTLPASSN</sequence>
<feature type="domain" description="C2H2-type" evidence="9">
    <location>
        <begin position="491"/>
        <end position="521"/>
    </location>
</feature>
<feature type="region of interest" description="Disordered" evidence="8">
    <location>
        <begin position="590"/>
        <end position="701"/>
    </location>
</feature>
<evidence type="ECO:0000259" key="9">
    <source>
        <dbReference type="PROSITE" id="PS50157"/>
    </source>
</evidence>
<dbReference type="GO" id="GO:0000978">
    <property type="term" value="F:RNA polymerase II cis-regulatory region sequence-specific DNA binding"/>
    <property type="evidence" value="ECO:0007669"/>
    <property type="project" value="InterPro"/>
</dbReference>
<evidence type="ECO:0000313" key="11">
    <source>
        <dbReference type="Proteomes" id="UP000077684"/>
    </source>
</evidence>
<dbReference type="InterPro" id="IPR013087">
    <property type="entry name" value="Znf_C2H2_type"/>
</dbReference>
<evidence type="ECO:0000256" key="5">
    <source>
        <dbReference type="ARBA" id="ARBA00022833"/>
    </source>
</evidence>
<feature type="compositionally biased region" description="Basic residues" evidence="8">
    <location>
        <begin position="275"/>
        <end position="287"/>
    </location>
</feature>
<name>A0A8X7STU6_9BASI</name>
<evidence type="ECO:0000256" key="7">
    <source>
        <dbReference type="PROSITE-ProRule" id="PRU00042"/>
    </source>
</evidence>
<keyword evidence="4 7" id="KW-0863">Zinc-finger</keyword>
<dbReference type="InterPro" id="IPR036236">
    <property type="entry name" value="Znf_C2H2_sf"/>
</dbReference>
<dbReference type="InterPro" id="IPR051059">
    <property type="entry name" value="VerF-like"/>
</dbReference>
<dbReference type="GO" id="GO:0000981">
    <property type="term" value="F:DNA-binding transcription factor activity, RNA polymerase II-specific"/>
    <property type="evidence" value="ECO:0007669"/>
    <property type="project" value="InterPro"/>
</dbReference>
<evidence type="ECO:0000256" key="4">
    <source>
        <dbReference type="ARBA" id="ARBA00022771"/>
    </source>
</evidence>
<evidence type="ECO:0000313" key="10">
    <source>
        <dbReference type="EMBL" id="KAE8241346.1"/>
    </source>
</evidence>
<dbReference type="Gene3D" id="3.30.160.60">
    <property type="entry name" value="Classic Zinc Finger"/>
    <property type="match status" value="2"/>
</dbReference>
<feature type="compositionally biased region" description="Low complexity" evidence="8">
    <location>
        <begin position="413"/>
        <end position="426"/>
    </location>
</feature>
<keyword evidence="6" id="KW-0539">Nucleus</keyword>
<feature type="compositionally biased region" description="Pro residues" evidence="8">
    <location>
        <begin position="332"/>
        <end position="343"/>
    </location>
</feature>
<feature type="domain" description="C2H2-type" evidence="9">
    <location>
        <begin position="522"/>
        <end position="549"/>
    </location>
</feature>
<dbReference type="PROSITE" id="PS50157">
    <property type="entry name" value="ZINC_FINGER_C2H2_2"/>
    <property type="match status" value="2"/>
</dbReference>
<dbReference type="SMART" id="SM00355">
    <property type="entry name" value="ZnF_C2H2"/>
    <property type="match status" value="2"/>
</dbReference>
<feature type="compositionally biased region" description="Polar residues" evidence="8">
    <location>
        <begin position="1175"/>
        <end position="1192"/>
    </location>
</feature>
<feature type="compositionally biased region" description="Low complexity" evidence="8">
    <location>
        <begin position="315"/>
        <end position="331"/>
    </location>
</feature>
<reference evidence="10" key="1">
    <citation type="submission" date="2016-04" db="EMBL/GenBank/DDBJ databases">
        <authorList>
            <person name="Nguyen H.D."/>
            <person name="Samba Siva P."/>
            <person name="Cullis J."/>
            <person name="Levesque C.A."/>
            <person name="Hambleton S."/>
        </authorList>
    </citation>
    <scope>NUCLEOTIDE SEQUENCE</scope>
    <source>
        <strain evidence="10">DAOMC 236426</strain>
    </source>
</reference>
<feature type="compositionally biased region" description="Low complexity" evidence="8">
    <location>
        <begin position="357"/>
        <end position="375"/>
    </location>
</feature>
<feature type="region of interest" description="Disordered" evidence="8">
    <location>
        <begin position="252"/>
        <end position="453"/>
    </location>
</feature>
<dbReference type="PANTHER" id="PTHR40626:SF32">
    <property type="entry name" value="ZINC FINGER PROTEIN RST2"/>
    <property type="match status" value="1"/>
</dbReference>
<organism evidence="10 11">
    <name type="scientific">Tilletia controversa</name>
    <name type="common">dwarf bunt fungus</name>
    <dbReference type="NCBI Taxonomy" id="13291"/>
    <lineage>
        <taxon>Eukaryota</taxon>
        <taxon>Fungi</taxon>
        <taxon>Dikarya</taxon>
        <taxon>Basidiomycota</taxon>
        <taxon>Ustilaginomycotina</taxon>
        <taxon>Exobasidiomycetes</taxon>
        <taxon>Tilletiales</taxon>
        <taxon>Tilletiaceae</taxon>
        <taxon>Tilletia</taxon>
    </lineage>
</organism>
<evidence type="ECO:0000256" key="2">
    <source>
        <dbReference type="ARBA" id="ARBA00022723"/>
    </source>
</evidence>
<keyword evidence="2" id="KW-0479">Metal-binding</keyword>
<gene>
    <name evidence="10" type="ORF">A4X06_0g7571</name>
</gene>
<feature type="region of interest" description="Disordered" evidence="8">
    <location>
        <begin position="873"/>
        <end position="917"/>
    </location>
</feature>
<evidence type="ECO:0000256" key="3">
    <source>
        <dbReference type="ARBA" id="ARBA00022737"/>
    </source>
</evidence>
<comment type="caution">
    <text evidence="10">The sequence shown here is derived from an EMBL/GenBank/DDBJ whole genome shotgun (WGS) entry which is preliminary data.</text>
</comment>
<dbReference type="FunFam" id="3.30.160.60:FF:002343">
    <property type="entry name" value="Zinc finger protein 33A"/>
    <property type="match status" value="1"/>
</dbReference>
<feature type="region of interest" description="Disordered" evidence="8">
    <location>
        <begin position="981"/>
        <end position="1023"/>
    </location>
</feature>
<feature type="region of interest" description="Disordered" evidence="8">
    <location>
        <begin position="1414"/>
        <end position="1601"/>
    </location>
</feature>
<feature type="compositionally biased region" description="Low complexity" evidence="8">
    <location>
        <begin position="665"/>
        <end position="674"/>
    </location>
</feature>
<feature type="compositionally biased region" description="Low complexity" evidence="8">
    <location>
        <begin position="781"/>
        <end position="791"/>
    </location>
</feature>
<keyword evidence="5" id="KW-0862">Zinc</keyword>
<evidence type="ECO:0000256" key="6">
    <source>
        <dbReference type="ARBA" id="ARBA00023242"/>
    </source>
</evidence>
<feature type="compositionally biased region" description="Basic and acidic residues" evidence="8">
    <location>
        <begin position="1499"/>
        <end position="1519"/>
    </location>
</feature>
<feature type="compositionally biased region" description="Basic and acidic residues" evidence="8">
    <location>
        <begin position="619"/>
        <end position="631"/>
    </location>
</feature>
<dbReference type="GO" id="GO:0005634">
    <property type="term" value="C:nucleus"/>
    <property type="evidence" value="ECO:0007669"/>
    <property type="project" value="UniProtKB-SubCell"/>
</dbReference>
<feature type="region of interest" description="Disordered" evidence="8">
    <location>
        <begin position="1148"/>
        <end position="1196"/>
    </location>
</feature>
<reference evidence="10" key="2">
    <citation type="journal article" date="2019" name="IMA Fungus">
        <title>Genome sequencing and comparison of five Tilletia species to identify candidate genes for the detection of regulated species infecting wheat.</title>
        <authorList>
            <person name="Nguyen H.D.T."/>
            <person name="Sultana T."/>
            <person name="Kesanakurti P."/>
            <person name="Hambleton S."/>
        </authorList>
    </citation>
    <scope>NUCLEOTIDE SEQUENCE</scope>
    <source>
        <strain evidence="10">DAOMC 236426</strain>
    </source>
</reference>
<proteinExistence type="predicted"/>
<dbReference type="SUPFAM" id="SSF57667">
    <property type="entry name" value="beta-beta-alpha zinc fingers"/>
    <property type="match status" value="1"/>
</dbReference>
<feature type="compositionally biased region" description="Polar residues" evidence="8">
    <location>
        <begin position="15"/>
        <end position="35"/>
    </location>
</feature>
<feature type="compositionally biased region" description="Polar residues" evidence="8">
    <location>
        <begin position="901"/>
        <end position="914"/>
    </location>
</feature>
<feature type="region of interest" description="Disordered" evidence="8">
    <location>
        <begin position="775"/>
        <end position="795"/>
    </location>
</feature>
<dbReference type="GO" id="GO:0000785">
    <property type="term" value="C:chromatin"/>
    <property type="evidence" value="ECO:0007669"/>
    <property type="project" value="TreeGrafter"/>
</dbReference>
<feature type="compositionally biased region" description="Gly residues" evidence="8">
    <location>
        <begin position="439"/>
        <end position="453"/>
    </location>
</feature>
<evidence type="ECO:0000256" key="1">
    <source>
        <dbReference type="ARBA" id="ARBA00004123"/>
    </source>
</evidence>
<dbReference type="PANTHER" id="PTHR40626">
    <property type="entry name" value="MIP31509P"/>
    <property type="match status" value="1"/>
</dbReference>
<dbReference type="GO" id="GO:0008270">
    <property type="term" value="F:zinc ion binding"/>
    <property type="evidence" value="ECO:0007669"/>
    <property type="project" value="UniProtKB-KW"/>
</dbReference>
<feature type="region of interest" description="Disordered" evidence="8">
    <location>
        <begin position="1065"/>
        <end position="1084"/>
    </location>
</feature>
<dbReference type="EMBL" id="LWDE02001358">
    <property type="protein sequence ID" value="KAE8241346.1"/>
    <property type="molecule type" value="Genomic_DNA"/>
</dbReference>
<accession>A0A8X7STU6</accession>
<dbReference type="Proteomes" id="UP000077684">
    <property type="component" value="Unassembled WGS sequence"/>
</dbReference>
<comment type="subcellular location">
    <subcellularLocation>
        <location evidence="1">Nucleus</location>
    </subcellularLocation>
</comment>
<protein>
    <recommendedName>
        <fullName evidence="9">C2H2-type domain-containing protein</fullName>
    </recommendedName>
</protein>